<organism evidence="2 3">
    <name type="scientific">Cardiocondyla obscurior</name>
    <dbReference type="NCBI Taxonomy" id="286306"/>
    <lineage>
        <taxon>Eukaryota</taxon>
        <taxon>Metazoa</taxon>
        <taxon>Ecdysozoa</taxon>
        <taxon>Arthropoda</taxon>
        <taxon>Hexapoda</taxon>
        <taxon>Insecta</taxon>
        <taxon>Pterygota</taxon>
        <taxon>Neoptera</taxon>
        <taxon>Endopterygota</taxon>
        <taxon>Hymenoptera</taxon>
        <taxon>Apocrita</taxon>
        <taxon>Aculeata</taxon>
        <taxon>Formicoidea</taxon>
        <taxon>Formicidae</taxon>
        <taxon>Myrmicinae</taxon>
        <taxon>Cardiocondyla</taxon>
    </lineage>
</organism>
<evidence type="ECO:0000313" key="2">
    <source>
        <dbReference type="EMBL" id="KAL0119329.1"/>
    </source>
</evidence>
<proteinExistence type="predicted"/>
<name>A0AAW2FW41_9HYME</name>
<keyword evidence="3" id="KW-1185">Reference proteome</keyword>
<evidence type="ECO:0000256" key="1">
    <source>
        <dbReference type="SAM" id="MobiDB-lite"/>
    </source>
</evidence>
<comment type="caution">
    <text evidence="2">The sequence shown here is derived from an EMBL/GenBank/DDBJ whole genome shotgun (WGS) entry which is preliminary data.</text>
</comment>
<accession>A0AAW2FW41</accession>
<feature type="region of interest" description="Disordered" evidence="1">
    <location>
        <begin position="270"/>
        <end position="316"/>
    </location>
</feature>
<evidence type="ECO:0000313" key="3">
    <source>
        <dbReference type="Proteomes" id="UP001430953"/>
    </source>
</evidence>
<gene>
    <name evidence="2" type="ORF">PUN28_009715</name>
</gene>
<feature type="compositionally biased region" description="Basic and acidic residues" evidence="1">
    <location>
        <begin position="300"/>
        <end position="316"/>
    </location>
</feature>
<protein>
    <submittedName>
        <fullName evidence="2">Uncharacterized protein</fullName>
    </submittedName>
</protein>
<dbReference type="EMBL" id="JADYXP020000008">
    <property type="protein sequence ID" value="KAL0119329.1"/>
    <property type="molecule type" value="Genomic_DNA"/>
</dbReference>
<dbReference type="Proteomes" id="UP001430953">
    <property type="component" value="Unassembled WGS sequence"/>
</dbReference>
<sequence>MPWKVGGNFEPVAIFCETKNWKECTIAVANYLWSEVVSDVVDHLPKEGIIWILAIVITFTILICIKCCKNKGTESAVLGKQTLSKVVHKIQDLELKINILTYKMQYGTWPLPHQICKLKPKLRLSNPGDRNNWLKRMLLNFSSESNAPYSNVFCSSTTNLTNCFDMKQESASNSIASLKSTSDQSMNIYLWKPDTYSQNASTRRNISKDYTLQRRLLQKNPNVNDRPSKVISPLRQNNATNARYNPCQEFADTVFKCKSFLKELQCNDKRSRSLNHSPETDRRSFSKAPHAAKGINSSVMEERETSRDAPTKREKVNEIKGVQQIQNNAVKNIQESCPNKVNVFNNNVVLKTNDRTPSRELDPIAPIMQPTYNAQPSPETLHKARRLESFHDVLETYRDASWTLERQKSADRIDETGSFITYSIMDVSSEYFQLNPSEGSLSSLADYSSYTSKTYQGSKENLTMQSANSKEFKHRVPSTSINDNLSDFATTEPHLRFADSVLRTSEDYQEYKNQNSFDGRDHELESHAEASKNKIKTDIYFNTNNKNAMSREKILYILPPEDKNIENETLRKKRFPTKKKFTDEFDKKQYRENVISQDSSRSKFSNDSGEDETMALLLREALHFKNVLLTQSKQQKCSMSDVIKWDNVASELLPSNDFPAMIIDVKDDTSIISSPRDQVNQRYICLEMKQRRDAFPRALKEINTFRENERDTENRDYIPKTSSEYFSITDVAIQNNTEMENNVTLSPPVYEKIISITIPVSTKNQVKPNINERSIPAKTFVPNIQAHANLENNLRENTASNIDNANDRRSSVFLKLEDLILEHVKNIRDYMDTFLRSQNTAILKKRKTLRSKCETHQCSNETSRVAMYNLSTTSSTCNSTDQIINSSKMSSDLSTHVWPNYIREYKQKTDSTLECSSDVCLKRNPGMFALATPIESKFSSKNDTQQSEISTRLEKEDSDLSFATHSCKSNTKSVHKVMPRCEKYIASNLVNNKTDKETTVDNETLNIDSSSINNFQDNRLKNNKTFVHTASLSPRTERYFTVKPLQVHPQIKAKSDVSLITGKNKDSRVDLCPKKSPSFLMCRNTVEQPNRALPYTKFHNDKNKYMKNKLRLVSQSKSLMSSRKICTKSCIPIFKNRLELLHRNQTQVRSSVRYPLTMLWEEKRNHTTDENDMQNNNVSINKYSHAENLTKLNSDNNPFDKKSKSVTCKKTDVSRSLSELLSNDQNVEFLAIDKEHSDKINICDDKSDTNIIQHIKKIASREVVVISIMANDSLLQKYPADLFILNTKNINPTDLLIHKNKLWTITADKTEKEVTAKPSIADTCTSMSAL</sequence>
<reference evidence="2 3" key="1">
    <citation type="submission" date="2023-03" db="EMBL/GenBank/DDBJ databases">
        <title>High recombination rates correlate with genetic variation in Cardiocondyla obscurior ants.</title>
        <authorList>
            <person name="Errbii M."/>
        </authorList>
    </citation>
    <scope>NUCLEOTIDE SEQUENCE [LARGE SCALE GENOMIC DNA]</scope>
    <source>
        <strain evidence="2">Alpha-2009</strain>
        <tissue evidence="2">Whole body</tissue>
    </source>
</reference>